<feature type="region of interest" description="Disordered" evidence="1">
    <location>
        <begin position="39"/>
        <end position="69"/>
    </location>
</feature>
<evidence type="ECO:0000259" key="2">
    <source>
        <dbReference type="Pfam" id="PF14411"/>
    </source>
</evidence>
<dbReference type="Proteomes" id="UP000226179">
    <property type="component" value="Unassembled WGS sequence"/>
</dbReference>
<feature type="compositionally biased region" description="Basic and acidic residues" evidence="1">
    <location>
        <begin position="134"/>
        <end position="143"/>
    </location>
</feature>
<evidence type="ECO:0000256" key="1">
    <source>
        <dbReference type="SAM" id="MobiDB-lite"/>
    </source>
</evidence>
<evidence type="ECO:0000313" key="4">
    <source>
        <dbReference type="Proteomes" id="UP000226179"/>
    </source>
</evidence>
<feature type="region of interest" description="Disordered" evidence="1">
    <location>
        <begin position="114"/>
        <end position="197"/>
    </location>
</feature>
<dbReference type="Pfam" id="PF14411">
    <property type="entry name" value="LHH"/>
    <property type="match status" value="1"/>
</dbReference>
<feature type="domain" description="LHH" evidence="2">
    <location>
        <begin position="120"/>
        <end position="195"/>
    </location>
</feature>
<feature type="compositionally biased region" description="Basic and acidic residues" evidence="1">
    <location>
        <begin position="114"/>
        <end position="127"/>
    </location>
</feature>
<gene>
    <name evidence="3" type="ORF">RN90_08130</name>
</gene>
<dbReference type="InterPro" id="IPR026834">
    <property type="entry name" value="LHH"/>
</dbReference>
<accession>A0A2B7Z0B0</accession>
<evidence type="ECO:0000313" key="3">
    <source>
        <dbReference type="EMBL" id="PGH26277.1"/>
    </source>
</evidence>
<feature type="compositionally biased region" description="Basic and acidic residues" evidence="1">
    <location>
        <begin position="42"/>
        <end position="69"/>
    </location>
</feature>
<comment type="caution">
    <text evidence="3">The sequence shown here is derived from an EMBL/GenBank/DDBJ whole genome shotgun (WGS) entry which is preliminary data.</text>
</comment>
<proteinExistence type="predicted"/>
<reference evidence="3 4" key="1">
    <citation type="submission" date="2017-06" db="EMBL/GenBank/DDBJ databases">
        <title>Draft genome sequence of Fusobacterium nucleatum subsp. animalis KCOM 1280 (=ChDC F318).</title>
        <authorList>
            <person name="Kook J.-K."/>
            <person name="Park S.-N."/>
            <person name="Lim Y.K."/>
            <person name="Roh H."/>
        </authorList>
    </citation>
    <scope>NUCLEOTIDE SEQUENCE [LARGE SCALE GENOMIC DNA]</scope>
    <source>
        <strain evidence="4">KCOM 1280 ( ChDC F318)</strain>
    </source>
</reference>
<feature type="compositionally biased region" description="Basic and acidic residues" evidence="1">
    <location>
        <begin position="157"/>
        <end position="197"/>
    </location>
</feature>
<sequence>MRDGIDIPGKKNEIKIEDVLGKINPNENLNPNSEILSQVKENYSKEANESPETRKELSDEEKQRIKEETGWSDEIIDAISSMEEYEIYKKADLEEKEINGKKCLVRKDIDLEQKDSMGRTNSERMEKGLPPLDKNGRPIELHHIGQKSDSPLAELTTSEHRGKGNDTVLHDKKKESEIDRDKFAEERSEHWKNRSEL</sequence>
<protein>
    <recommendedName>
        <fullName evidence="2">LHH domain-containing protein</fullName>
    </recommendedName>
</protein>
<organism evidence="3 4">
    <name type="scientific">Fusobacterium animalis</name>
    <dbReference type="NCBI Taxonomy" id="76859"/>
    <lineage>
        <taxon>Bacteria</taxon>
        <taxon>Fusobacteriati</taxon>
        <taxon>Fusobacteriota</taxon>
        <taxon>Fusobacteriia</taxon>
        <taxon>Fusobacteriales</taxon>
        <taxon>Fusobacteriaceae</taxon>
        <taxon>Fusobacterium</taxon>
    </lineage>
</organism>
<name>A0A2B7Z0B0_9FUSO</name>
<dbReference type="AlphaFoldDB" id="A0A2B7Z0B0"/>
<dbReference type="EMBL" id="NJGJ01000001">
    <property type="protein sequence ID" value="PGH26277.1"/>
    <property type="molecule type" value="Genomic_DNA"/>
</dbReference>